<dbReference type="Proteomes" id="UP000241167">
    <property type="component" value="Unassembled WGS sequence"/>
</dbReference>
<protein>
    <submittedName>
        <fullName evidence="1">Uncharacterized protein</fullName>
    </submittedName>
</protein>
<organism evidence="1 2">
    <name type="scientific">Allosphingosinicella deserti</name>
    <dbReference type="NCBI Taxonomy" id="2116704"/>
    <lineage>
        <taxon>Bacteria</taxon>
        <taxon>Pseudomonadati</taxon>
        <taxon>Pseudomonadota</taxon>
        <taxon>Alphaproteobacteria</taxon>
        <taxon>Sphingomonadales</taxon>
        <taxon>Sphingomonadaceae</taxon>
        <taxon>Allosphingosinicella</taxon>
    </lineage>
</organism>
<name>A0A2P7QIV1_9SPHN</name>
<evidence type="ECO:0000313" key="2">
    <source>
        <dbReference type="Proteomes" id="UP000241167"/>
    </source>
</evidence>
<evidence type="ECO:0000313" key="1">
    <source>
        <dbReference type="EMBL" id="PSJ37881.1"/>
    </source>
</evidence>
<proteinExistence type="predicted"/>
<gene>
    <name evidence="1" type="ORF">C7I55_19410</name>
</gene>
<dbReference type="AlphaFoldDB" id="A0A2P7QIV1"/>
<reference evidence="1 2" key="1">
    <citation type="submission" date="2018-03" db="EMBL/GenBank/DDBJ databases">
        <title>The draft genome of Sphingosinicella sp. GL-C-18.</title>
        <authorList>
            <person name="Liu L."/>
            <person name="Li L."/>
            <person name="Liang L."/>
            <person name="Zhang X."/>
            <person name="Wang T."/>
        </authorList>
    </citation>
    <scope>NUCLEOTIDE SEQUENCE [LARGE SCALE GENOMIC DNA]</scope>
    <source>
        <strain evidence="1 2">GL-C-18</strain>
    </source>
</reference>
<keyword evidence="2" id="KW-1185">Reference proteome</keyword>
<dbReference type="EMBL" id="PXYI01000007">
    <property type="protein sequence ID" value="PSJ37881.1"/>
    <property type="molecule type" value="Genomic_DNA"/>
</dbReference>
<accession>A0A2P7QIV1</accession>
<sequence length="73" mass="8191">MEYFGVEFRRPGELITSVTTFGLDEDDALESALAIFDDFPEGDPRSYGDPLEVRIGTVAQELTFSTGWRKLQS</sequence>
<comment type="caution">
    <text evidence="1">The sequence shown here is derived from an EMBL/GenBank/DDBJ whole genome shotgun (WGS) entry which is preliminary data.</text>
</comment>